<dbReference type="CDD" id="cd00093">
    <property type="entry name" value="HTH_XRE"/>
    <property type="match status" value="1"/>
</dbReference>
<evidence type="ECO:0000313" key="4">
    <source>
        <dbReference type="EMBL" id="MFD1798485.1"/>
    </source>
</evidence>
<comment type="caution">
    <text evidence="4">The sequence shown here is derived from an EMBL/GenBank/DDBJ whole genome shotgun (WGS) entry which is preliminary data.</text>
</comment>
<keyword evidence="2" id="KW-0812">Transmembrane</keyword>
<evidence type="ECO:0000259" key="3">
    <source>
        <dbReference type="PROSITE" id="PS50943"/>
    </source>
</evidence>
<accession>A0ABW4NJA0</accession>
<keyword evidence="1" id="KW-0238">DNA-binding</keyword>
<dbReference type="RefSeq" id="WP_058919678.1">
    <property type="nucleotide sequence ID" value="NZ_JBHSQC010000024.1"/>
</dbReference>
<dbReference type="SMART" id="SM00530">
    <property type="entry name" value="HTH_XRE"/>
    <property type="match status" value="1"/>
</dbReference>
<name>A0ABW4NJA0_9LACT</name>
<feature type="transmembrane region" description="Helical" evidence="2">
    <location>
        <begin position="128"/>
        <end position="148"/>
    </location>
</feature>
<gene>
    <name evidence="4" type="ORF">ACFSBK_01240</name>
</gene>
<feature type="domain" description="HTH cro/C1-type" evidence="3">
    <location>
        <begin position="7"/>
        <end position="61"/>
    </location>
</feature>
<keyword evidence="2" id="KW-0472">Membrane</keyword>
<proteinExistence type="predicted"/>
<dbReference type="SUPFAM" id="SSF47413">
    <property type="entry name" value="lambda repressor-like DNA-binding domains"/>
    <property type="match status" value="1"/>
</dbReference>
<evidence type="ECO:0000256" key="1">
    <source>
        <dbReference type="ARBA" id="ARBA00023125"/>
    </source>
</evidence>
<protein>
    <submittedName>
        <fullName evidence="4">Helix-turn-helix domain-containing protein</fullName>
    </submittedName>
</protein>
<dbReference type="PANTHER" id="PTHR46558">
    <property type="entry name" value="TRACRIPTIONAL REGULATORY PROTEIN-RELATED-RELATED"/>
    <property type="match status" value="1"/>
</dbReference>
<dbReference type="PANTHER" id="PTHR46558:SF13">
    <property type="entry name" value="HTH-TYPE TRANSCRIPTIONAL REGULATOR IMMR"/>
    <property type="match status" value="1"/>
</dbReference>
<dbReference type="InterPro" id="IPR010982">
    <property type="entry name" value="Lambda_DNA-bd_dom_sf"/>
</dbReference>
<reference evidence="5" key="1">
    <citation type="journal article" date="2019" name="Int. J. Syst. Evol. Microbiol.">
        <title>The Global Catalogue of Microorganisms (GCM) 10K type strain sequencing project: providing services to taxonomists for standard genome sequencing and annotation.</title>
        <authorList>
            <consortium name="The Broad Institute Genomics Platform"/>
            <consortium name="The Broad Institute Genome Sequencing Center for Infectious Disease"/>
            <person name="Wu L."/>
            <person name="Ma J."/>
        </authorList>
    </citation>
    <scope>NUCLEOTIDE SEQUENCE [LARGE SCALE GENOMIC DNA]</scope>
    <source>
        <strain evidence="5">KCTC 42143</strain>
    </source>
</reference>
<evidence type="ECO:0000256" key="2">
    <source>
        <dbReference type="SAM" id="Phobius"/>
    </source>
</evidence>
<sequence length="164" mass="18469">MALAERLKESRVKKGLSQGDVATHLQISRQSISKWENGNSYPDLDNLVKLSVYYEVSVDGLLKENEESELENEEKHPNLDFIRGNSEKDEGLILLVLAFLGCLIAPYGFFVAPLVIKRNKKTNTLHKFIYLACACCLFVNLFVVYSVVGDYLGWGTTTVEYLGE</sequence>
<dbReference type="PROSITE" id="PS50943">
    <property type="entry name" value="HTH_CROC1"/>
    <property type="match status" value="1"/>
</dbReference>
<dbReference type="Pfam" id="PF01381">
    <property type="entry name" value="HTH_3"/>
    <property type="match status" value="1"/>
</dbReference>
<feature type="transmembrane region" description="Helical" evidence="2">
    <location>
        <begin position="92"/>
        <end position="116"/>
    </location>
</feature>
<dbReference type="Gene3D" id="1.10.260.40">
    <property type="entry name" value="lambda repressor-like DNA-binding domains"/>
    <property type="match status" value="1"/>
</dbReference>
<keyword evidence="2" id="KW-1133">Transmembrane helix</keyword>
<keyword evidence="5" id="KW-1185">Reference proteome</keyword>
<evidence type="ECO:0000313" key="5">
    <source>
        <dbReference type="Proteomes" id="UP001597285"/>
    </source>
</evidence>
<dbReference type="EMBL" id="JBHUFF010000005">
    <property type="protein sequence ID" value="MFD1798485.1"/>
    <property type="molecule type" value="Genomic_DNA"/>
</dbReference>
<organism evidence="4 5">
    <name type="scientific">Carnobacterium antarcticum</name>
    <dbReference type="NCBI Taxonomy" id="2126436"/>
    <lineage>
        <taxon>Bacteria</taxon>
        <taxon>Bacillati</taxon>
        <taxon>Bacillota</taxon>
        <taxon>Bacilli</taxon>
        <taxon>Lactobacillales</taxon>
        <taxon>Carnobacteriaceae</taxon>
        <taxon>Carnobacterium</taxon>
    </lineage>
</organism>
<dbReference type="InterPro" id="IPR001387">
    <property type="entry name" value="Cro/C1-type_HTH"/>
</dbReference>
<dbReference type="Proteomes" id="UP001597285">
    <property type="component" value="Unassembled WGS sequence"/>
</dbReference>